<dbReference type="Pfam" id="PF22928">
    <property type="entry name" value="INTS1_R4"/>
    <property type="match status" value="1"/>
</dbReference>
<evidence type="ECO:0000259" key="1">
    <source>
        <dbReference type="Pfam" id="PF22928"/>
    </source>
</evidence>
<dbReference type="EMBL" id="CABIJS010000714">
    <property type="protein sequence ID" value="VUZ57273.1"/>
    <property type="molecule type" value="Genomic_DNA"/>
</dbReference>
<reference evidence="2 3" key="1">
    <citation type="submission" date="2019-07" db="EMBL/GenBank/DDBJ databases">
        <authorList>
            <person name="Jastrzebski P J."/>
            <person name="Paukszto L."/>
            <person name="Jastrzebski P J."/>
        </authorList>
    </citation>
    <scope>NUCLEOTIDE SEQUENCE [LARGE SCALE GENOMIC DNA]</scope>
    <source>
        <strain evidence="2 3">WMS-il1</strain>
    </source>
</reference>
<dbReference type="Proteomes" id="UP000321570">
    <property type="component" value="Unassembled WGS sequence"/>
</dbReference>
<evidence type="ECO:0000313" key="3">
    <source>
        <dbReference type="Proteomes" id="UP000321570"/>
    </source>
</evidence>
<feature type="non-terminal residue" evidence="2">
    <location>
        <position position="1"/>
    </location>
</feature>
<sequence length="1172" mass="129874">SYIHFLGQLTEVESFEAWHSATSCLSQLLLNRRTLVQRLFESDDVLSISAPLPPVVEGQPVPPELTEPGEFQHTRGFILLENLCRIMVLDVEYFCTSTKVIPVNENNSVLVVWSQSNQIPMELEVIESNLMLLSRIPRRFIVSSTASSSWWGHLLNIWISDDSSGAHSLPKTLRITESSETMRTKLGLISLSASNEFIISPKLRAAFLVSGLSQLHAIALAGITGEDFLQMIVEIPLLLLDSSTATCLVECATRLKITASTAKQKVVLQFLQTKASVEANSNAADFHTNPLLTTSRVFVRPNLIAPPPLLSPKKSFTSPRSIMSPTLSARPPVSPESPTASKNLWRDFFNRLTEAQADFLTQSEAFCSTLLKINSSIAVRNRWMQDLVNVLQTVQTSTKRGRGASASASLTSTSMGDMLKILPNVAAVTFAYSLIRSCLLTGFATSDTKTVSRYQKAIELSLATFPKIAFHSGLLERLLLNPLRSALEKKDGNQMDISLDRPKPFVLELPINSEMLESPLERQMEALTLYGISSIGIESEDAAWSVVRRHVLQNQGDADEGNRRSRNFLVEEFVHNTSPTILRGCLRRILQEDVTTLDSGLVLDTIIGILNLPALRSAVSLEEYHSKPDSGNIYSLIHRLTTPHEGMRLIAHVCLEASKHSTLIREKLISIRAPMIDLALQTYPSPLPFMEYLAGFRELPPSNLPSDLTKCHLLIDLNDTARSLLLCTYFRRPGIIYALSRTETRAFLRNPGTSSKCFESREVSRIGGNILTSLSSKFDTVRVFAGPQIVAMAVQHPHLSLRLVPLIASLAQGRFDVSLTSSNNAAGGGGSGDVDEVFFNPSAVAGTISWKAFESSKQDNFYLSVLRFMEVLAFSTDSEHNDGVLFSPEAECFREHIHSILASMIHVMASYYRQLRYNEQFEHRLSALLRAYRRGIGKDCQWNAVSMEELTWLSGRSSLFAGLTSDSPNASSLLPPPSVKNFPHLQASIQKIRNPTSLEEIEHTLLDLEKVTERKPWFLEPFVAELEHRLLGSICLNFDGHSPKDAKLQPLLFKLFFRYYRSVPQQAPEVLKRVYLPCLWSSMNVGAAIDYLPEAAVLAPHLIPLLLHAAASRLVVRSGSAVGCDSIVNAIKGIVFRLPLEGFYQASIDYATGGIQSAISGSKFQKRGLNKT</sequence>
<protein>
    <recommendedName>
        <fullName evidence="1">Integrator complex subunit 1 R4 domain-containing protein</fullName>
    </recommendedName>
</protein>
<dbReference type="PANTHER" id="PTHR21224:SF1">
    <property type="entry name" value="INTEGRATOR COMPLEX SUBUNIT 1"/>
    <property type="match status" value="1"/>
</dbReference>
<dbReference type="AlphaFoldDB" id="A0A564ZDY8"/>
<proteinExistence type="predicted"/>
<name>A0A564ZDY8_HYMDI</name>
<accession>A0A564ZDY8</accession>
<organism evidence="2 3">
    <name type="scientific">Hymenolepis diminuta</name>
    <name type="common">Rat tapeworm</name>
    <dbReference type="NCBI Taxonomy" id="6216"/>
    <lineage>
        <taxon>Eukaryota</taxon>
        <taxon>Metazoa</taxon>
        <taxon>Spiralia</taxon>
        <taxon>Lophotrochozoa</taxon>
        <taxon>Platyhelminthes</taxon>
        <taxon>Cestoda</taxon>
        <taxon>Eucestoda</taxon>
        <taxon>Cyclophyllidea</taxon>
        <taxon>Hymenolepididae</taxon>
        <taxon>Hymenolepis</taxon>
    </lineage>
</organism>
<dbReference type="InterPro" id="IPR038902">
    <property type="entry name" value="INTS1"/>
</dbReference>
<dbReference type="GO" id="GO:0034474">
    <property type="term" value="P:U2 snRNA 3'-end processing"/>
    <property type="evidence" value="ECO:0007669"/>
    <property type="project" value="InterPro"/>
</dbReference>
<evidence type="ECO:0000313" key="2">
    <source>
        <dbReference type="EMBL" id="VUZ57273.1"/>
    </source>
</evidence>
<dbReference type="PANTHER" id="PTHR21224">
    <property type="entry name" value="INTEGRATOR COMPLEX SUBUNIT 1"/>
    <property type="match status" value="1"/>
</dbReference>
<gene>
    <name evidence="2" type="ORF">WMSIL1_LOCUS14714</name>
</gene>
<dbReference type="GO" id="GO:0032039">
    <property type="term" value="C:integrator complex"/>
    <property type="evidence" value="ECO:0007669"/>
    <property type="project" value="InterPro"/>
</dbReference>
<keyword evidence="3" id="KW-1185">Reference proteome</keyword>
<dbReference type="InterPro" id="IPR053965">
    <property type="entry name" value="INTS1_R4"/>
</dbReference>
<feature type="domain" description="Integrator complex subunit 1 R4" evidence="1">
    <location>
        <begin position="990"/>
        <end position="1098"/>
    </location>
</feature>